<dbReference type="PANTHER" id="PTHR12000">
    <property type="entry name" value="HEMOGLOBINASE FAMILY MEMBER"/>
    <property type="match status" value="1"/>
</dbReference>
<evidence type="ECO:0000313" key="5">
    <source>
        <dbReference type="Proteomes" id="UP000179807"/>
    </source>
</evidence>
<dbReference type="AlphaFoldDB" id="A0A1J4KPI1"/>
<name>A0A1J4KPI1_9EUKA</name>
<dbReference type="Proteomes" id="UP000179807">
    <property type="component" value="Unassembled WGS sequence"/>
</dbReference>
<dbReference type="PANTHER" id="PTHR12000:SF42">
    <property type="entry name" value="LEGUMAIN"/>
    <property type="match status" value="1"/>
</dbReference>
<feature type="active site" evidence="2">
    <location>
        <position position="125"/>
    </location>
</feature>
<reference evidence="4" key="1">
    <citation type="submission" date="2016-10" db="EMBL/GenBank/DDBJ databases">
        <authorList>
            <person name="Benchimol M."/>
            <person name="Almeida L.G."/>
            <person name="Vasconcelos A.T."/>
            <person name="Perreira-Neves A."/>
            <person name="Rosa I.A."/>
            <person name="Tasca T."/>
            <person name="Bogo M.R."/>
            <person name="de Souza W."/>
        </authorList>
    </citation>
    <scope>NUCLEOTIDE SEQUENCE [LARGE SCALE GENOMIC DNA]</scope>
    <source>
        <strain evidence="4">K</strain>
    </source>
</reference>
<organism evidence="4 5">
    <name type="scientific">Tritrichomonas foetus</name>
    <dbReference type="NCBI Taxonomy" id="1144522"/>
    <lineage>
        <taxon>Eukaryota</taxon>
        <taxon>Metamonada</taxon>
        <taxon>Parabasalia</taxon>
        <taxon>Tritrichomonadida</taxon>
        <taxon>Tritrichomonadidae</taxon>
        <taxon>Tritrichomonas</taxon>
    </lineage>
</organism>
<dbReference type="GeneID" id="94833879"/>
<evidence type="ECO:0000256" key="2">
    <source>
        <dbReference type="PIRSR" id="PIRSR019663-1"/>
    </source>
</evidence>
<protein>
    <submittedName>
        <fullName evidence="4">Clan CD, family C13, asparaginyl endopeptidase-like cysteine peptidase</fullName>
    </submittedName>
</protein>
<accession>A0A1J4KPI1</accession>
<evidence type="ECO:0000313" key="4">
    <source>
        <dbReference type="EMBL" id="OHT13199.1"/>
    </source>
</evidence>
<dbReference type="InterPro" id="IPR001096">
    <property type="entry name" value="Peptidase_C13"/>
</dbReference>
<evidence type="ECO:0000256" key="1">
    <source>
        <dbReference type="ARBA" id="ARBA00009941"/>
    </source>
</evidence>
<dbReference type="GO" id="GO:0006624">
    <property type="term" value="P:vacuolar protein processing"/>
    <property type="evidence" value="ECO:0007669"/>
    <property type="project" value="TreeGrafter"/>
</dbReference>
<dbReference type="RefSeq" id="XP_068366335.1">
    <property type="nucleotide sequence ID" value="XM_068499175.1"/>
</dbReference>
<dbReference type="Gene3D" id="3.40.50.1460">
    <property type="match status" value="1"/>
</dbReference>
<keyword evidence="5" id="KW-1185">Reference proteome</keyword>
<proteinExistence type="inferred from homology"/>
<dbReference type="OrthoDB" id="192611at2759"/>
<sequence>MFFIFLIGAAIAQKWAVLIAGSNTFNNYRHQADIATIANMLVKRGYNPQNIINMQYNDLVNDPENIFKGALYHNLDHENMYNESLITHQGNEITAENIYNILKGKAQISLKSTDEDDVLIYYDDHGDVSLLGIPDGNGQPIFALDLQKAIQEMYDKKMFKNLLFVIEACESGSIIPFIKKVPNTVIITASGPSEPSSSAIYDEQLDNFLSNEFTANFLDAIDENPSGTIIDIFQIVLKRISKSTPHIGGTESLYNLPISQFFGINSQNNFRNAIKKRTPANGIMIPQRQTRKFILEKLAKSHKSEAVRQKSSIELLKIAEEREKLLKTMMCIQSNLLTQNCHWDHVNKDENFREIIKYFFTKYGNVSQDDYDLLSPFHQLCYQYSMIQIKHSIDSTI</sequence>
<feature type="chain" id="PRO_5012046105" evidence="3">
    <location>
        <begin position="17"/>
        <end position="397"/>
    </location>
</feature>
<dbReference type="GO" id="GO:0005773">
    <property type="term" value="C:vacuole"/>
    <property type="evidence" value="ECO:0007669"/>
    <property type="project" value="GOC"/>
</dbReference>
<evidence type="ECO:0000256" key="3">
    <source>
        <dbReference type="SAM" id="SignalP"/>
    </source>
</evidence>
<feature type="signal peptide" evidence="3">
    <location>
        <begin position="1"/>
        <end position="16"/>
    </location>
</feature>
<dbReference type="VEuPathDB" id="TrichDB:TRFO_16761"/>
<dbReference type="EMBL" id="MLAK01000546">
    <property type="protein sequence ID" value="OHT13199.1"/>
    <property type="molecule type" value="Genomic_DNA"/>
</dbReference>
<comment type="similarity">
    <text evidence="1">Belongs to the peptidase C13 family.</text>
</comment>
<gene>
    <name evidence="4" type="ORF">TRFO_16761</name>
</gene>
<dbReference type="GO" id="GO:0004197">
    <property type="term" value="F:cysteine-type endopeptidase activity"/>
    <property type="evidence" value="ECO:0007669"/>
    <property type="project" value="TreeGrafter"/>
</dbReference>
<keyword evidence="3" id="KW-0732">Signal</keyword>
<comment type="caution">
    <text evidence="4">The sequence shown here is derived from an EMBL/GenBank/DDBJ whole genome shotgun (WGS) entry which is preliminary data.</text>
</comment>
<dbReference type="Pfam" id="PF01650">
    <property type="entry name" value="Peptidase_C13"/>
    <property type="match status" value="1"/>
</dbReference>
<dbReference type="PIRSF" id="PIRSF019663">
    <property type="entry name" value="Legumain"/>
    <property type="match status" value="1"/>
</dbReference>
<dbReference type="PRINTS" id="PR00776">
    <property type="entry name" value="HEMOGLOBNASE"/>
</dbReference>
<dbReference type="GO" id="GO:0051603">
    <property type="term" value="P:proteolysis involved in protein catabolic process"/>
    <property type="evidence" value="ECO:0007669"/>
    <property type="project" value="TreeGrafter"/>
</dbReference>
<feature type="active site" description="Nucleophile" evidence="2">
    <location>
        <position position="169"/>
    </location>
</feature>